<reference evidence="1 2" key="1">
    <citation type="submission" date="2020-01" db="EMBL/GenBank/DDBJ databases">
        <title>Complete genome sequence of Chitinophaga sp. H33E-04 isolated from quinoa roots.</title>
        <authorList>
            <person name="Weon H.-Y."/>
            <person name="Lee S.A."/>
        </authorList>
    </citation>
    <scope>NUCLEOTIDE SEQUENCE [LARGE SCALE GENOMIC DNA]</scope>
    <source>
        <strain evidence="1 2">H33E-04</strain>
    </source>
</reference>
<dbReference type="KEGG" id="chih:GWR21_16240"/>
<protein>
    <recommendedName>
        <fullName evidence="3">VCBS repeat-containing protein</fullName>
    </recommendedName>
</protein>
<dbReference type="Proteomes" id="UP000476411">
    <property type="component" value="Chromosome"/>
</dbReference>
<sequence>MQRSLYALGLIFLSACHSTVEPLNENTGAAMVSSTVSAPVDTGIMTMDSPPEYLQEIPDSVCISGYFDGDTTLDKGYGVLYNKTGQDGFSEGSISSDMVYQYIVRFAGGSIAPMPVITARHIRLVNEGDLNGDGKDEISVFEQSMKACSYTVSTWSYTGGRWTRITDYWSIPTACEYISDEELQKRIVLEDDMLYFYETDVNDGNFPLVKKELRLMRY</sequence>
<evidence type="ECO:0008006" key="3">
    <source>
        <dbReference type="Google" id="ProtNLM"/>
    </source>
</evidence>
<keyword evidence="2" id="KW-1185">Reference proteome</keyword>
<evidence type="ECO:0000313" key="1">
    <source>
        <dbReference type="EMBL" id="QHS61093.1"/>
    </source>
</evidence>
<dbReference type="RefSeq" id="WP_162332771.1">
    <property type="nucleotide sequence ID" value="NZ_CP048113.1"/>
</dbReference>
<dbReference type="AlphaFoldDB" id="A0A6B9ZKD8"/>
<dbReference type="PROSITE" id="PS51257">
    <property type="entry name" value="PROKAR_LIPOPROTEIN"/>
    <property type="match status" value="1"/>
</dbReference>
<proteinExistence type="predicted"/>
<dbReference type="EMBL" id="CP048113">
    <property type="protein sequence ID" value="QHS61093.1"/>
    <property type="molecule type" value="Genomic_DNA"/>
</dbReference>
<evidence type="ECO:0000313" key="2">
    <source>
        <dbReference type="Proteomes" id="UP000476411"/>
    </source>
</evidence>
<accession>A0A6B9ZKD8</accession>
<organism evidence="1 2">
    <name type="scientific">Chitinophaga agri</name>
    <dbReference type="NCBI Taxonomy" id="2703787"/>
    <lineage>
        <taxon>Bacteria</taxon>
        <taxon>Pseudomonadati</taxon>
        <taxon>Bacteroidota</taxon>
        <taxon>Chitinophagia</taxon>
        <taxon>Chitinophagales</taxon>
        <taxon>Chitinophagaceae</taxon>
        <taxon>Chitinophaga</taxon>
    </lineage>
</organism>
<name>A0A6B9ZKD8_9BACT</name>
<gene>
    <name evidence="1" type="ORF">GWR21_16240</name>
</gene>